<keyword evidence="2" id="KW-1185">Reference proteome</keyword>
<dbReference type="AlphaFoldDB" id="A0A6B8REE7"/>
<dbReference type="EMBL" id="CP034235">
    <property type="protein sequence ID" value="QGQ93883.1"/>
    <property type="molecule type" value="Genomic_DNA"/>
</dbReference>
<gene>
    <name evidence="1" type="ORF">EHS13_02650</name>
</gene>
<accession>A0A6B8REE7</accession>
<dbReference type="KEGG" id="ppsc:EHS13_02650"/>
<evidence type="ECO:0000313" key="1">
    <source>
        <dbReference type="EMBL" id="QGQ93883.1"/>
    </source>
</evidence>
<protein>
    <submittedName>
        <fullName evidence="1">Uncharacterized protein</fullName>
    </submittedName>
</protein>
<name>A0A6B8REE7_9BACL</name>
<dbReference type="OrthoDB" id="2773476at2"/>
<evidence type="ECO:0000313" key="2">
    <source>
        <dbReference type="Proteomes" id="UP000426246"/>
    </source>
</evidence>
<sequence length="137" mass="15765">MIELSKDEYNRVLPLLKNLAFEPVFAYSVIDNNQAGKVFVDHSVNPASILIIHSYGQYLLAGNGENKRFMDDVVEFLMNDQNHSNYYDLFATTTELLFQISGRLAGRSVLLNRSFFTFDLSKFHDLKTINTFPINLY</sequence>
<dbReference type="Proteomes" id="UP000426246">
    <property type="component" value="Chromosome"/>
</dbReference>
<proteinExistence type="predicted"/>
<dbReference type="RefSeq" id="WP_155698880.1">
    <property type="nucleotide sequence ID" value="NZ_CP034235.1"/>
</dbReference>
<organism evidence="1 2">
    <name type="scientific">Paenibacillus psychroresistens</name>
    <dbReference type="NCBI Taxonomy" id="1778678"/>
    <lineage>
        <taxon>Bacteria</taxon>
        <taxon>Bacillati</taxon>
        <taxon>Bacillota</taxon>
        <taxon>Bacilli</taxon>
        <taxon>Bacillales</taxon>
        <taxon>Paenibacillaceae</taxon>
        <taxon>Paenibacillus</taxon>
    </lineage>
</organism>
<reference evidence="2" key="1">
    <citation type="submission" date="2018-11" db="EMBL/GenBank/DDBJ databases">
        <title>Complete genome sequence of Paenibacillus sp. ML311-T8.</title>
        <authorList>
            <person name="Nam Y.-D."/>
            <person name="Kang J."/>
            <person name="Chung W.-H."/>
            <person name="Park Y.S."/>
        </authorList>
    </citation>
    <scope>NUCLEOTIDE SEQUENCE [LARGE SCALE GENOMIC DNA]</scope>
    <source>
        <strain evidence="2">ML311-T8</strain>
    </source>
</reference>